<evidence type="ECO:0000313" key="3">
    <source>
        <dbReference type="Proteomes" id="UP000010866"/>
    </source>
</evidence>
<dbReference type="EMBL" id="CP003363">
    <property type="protein sequence ID" value="AGB50656.1"/>
    <property type="molecule type" value="Genomic_DNA"/>
</dbReference>
<feature type="transmembrane region" description="Helical" evidence="1">
    <location>
        <begin position="20"/>
        <end position="42"/>
    </location>
</feature>
<geneLocation type="plasmid" evidence="2 3">
    <name>pMETHO01</name>
</geneLocation>
<organism evidence="2 3">
    <name type="scientific">Methanomethylovorans hollandica (strain DSM 15978 / NBRC 107637 / DMS1)</name>
    <dbReference type="NCBI Taxonomy" id="867904"/>
    <lineage>
        <taxon>Archaea</taxon>
        <taxon>Methanobacteriati</taxon>
        <taxon>Methanobacteriota</taxon>
        <taxon>Stenosarchaea group</taxon>
        <taxon>Methanomicrobia</taxon>
        <taxon>Methanosarcinales</taxon>
        <taxon>Methanosarcinaceae</taxon>
        <taxon>Methanomethylovorans</taxon>
    </lineage>
</organism>
<sequence>MTIKQSTRLLVAIQEDLINLAFFSAIAMRIMETIPIMGWLYMSSAMQKTLKFILGAII</sequence>
<keyword evidence="3" id="KW-1185">Reference proteome</keyword>
<reference evidence="3" key="1">
    <citation type="submission" date="2012-02" db="EMBL/GenBank/DDBJ databases">
        <title>Complete sequence of plasmid of Methanomethylovorans hollandica DSM 15978.</title>
        <authorList>
            <person name="Lucas S."/>
            <person name="Copeland A."/>
            <person name="Lapidus A."/>
            <person name="Glavina del Rio T."/>
            <person name="Dalin E."/>
            <person name="Tice H."/>
            <person name="Bruce D."/>
            <person name="Goodwin L."/>
            <person name="Pitluck S."/>
            <person name="Peters L."/>
            <person name="Mikhailova N."/>
            <person name="Held B."/>
            <person name="Kyrpides N."/>
            <person name="Mavromatis K."/>
            <person name="Ivanova N."/>
            <person name="Brettin T."/>
            <person name="Detter J.C."/>
            <person name="Han C."/>
            <person name="Larimer F."/>
            <person name="Land M."/>
            <person name="Hauser L."/>
            <person name="Markowitz V."/>
            <person name="Cheng J.-F."/>
            <person name="Hugenholtz P."/>
            <person name="Woyke T."/>
            <person name="Wu D."/>
            <person name="Spring S."/>
            <person name="Schroeder M."/>
            <person name="Brambilla E."/>
            <person name="Klenk H.-P."/>
            <person name="Eisen J.A."/>
        </authorList>
    </citation>
    <scope>NUCLEOTIDE SEQUENCE [LARGE SCALE GENOMIC DNA]</scope>
    <source>
        <strain evidence="3">DSM 15978 / NBRC 107637 / DMS1</strain>
        <plasmid evidence="3">Plasmid pMETHO01</plasmid>
    </source>
</reference>
<protein>
    <submittedName>
        <fullName evidence="2">Uncharacterized protein</fullName>
    </submittedName>
</protein>
<name>L0KZX1_METHD</name>
<evidence type="ECO:0000256" key="1">
    <source>
        <dbReference type="SAM" id="Phobius"/>
    </source>
</evidence>
<proteinExistence type="predicted"/>
<accession>L0KZX1</accession>
<keyword evidence="1" id="KW-0812">Transmembrane</keyword>
<dbReference type="KEGG" id="mhz:Metho_2517"/>
<dbReference type="AlphaFoldDB" id="L0KZX1"/>
<keyword evidence="1" id="KW-1133">Transmembrane helix</keyword>
<keyword evidence="1" id="KW-0472">Membrane</keyword>
<keyword evidence="2" id="KW-0614">Plasmid</keyword>
<dbReference type="Proteomes" id="UP000010866">
    <property type="component" value="Plasmid pMETHO01"/>
</dbReference>
<gene>
    <name evidence="2" type="ordered locus">Metho_2517</name>
</gene>
<dbReference type="HOGENOM" id="CLU_2968470_0_0_2"/>
<evidence type="ECO:0000313" key="2">
    <source>
        <dbReference type="EMBL" id="AGB50656.1"/>
    </source>
</evidence>